<proteinExistence type="predicted"/>
<sequence>MLLAFSLAAICHDKYFLKIEPWHRFTQYNLGMIAHGVNDHQYRGKIKFFVANPTLVFLCITQHQIFAKLATIETSRHLSFFHTQGKAQHQKGSCLVSHHATTTSHQQGSSTHLPLQTNKKKLQTLINAITLDNNLSDD</sequence>
<dbReference type="EMBL" id="ABEU02000006">
    <property type="protein sequence ID" value="PNR53117.1"/>
    <property type="molecule type" value="Genomic_DNA"/>
</dbReference>
<dbReference type="PaxDb" id="3218-PP1S53_89V6.1"/>
<protein>
    <submittedName>
        <fullName evidence="1 2">Uncharacterized protein</fullName>
    </submittedName>
</protein>
<dbReference type="Proteomes" id="UP000006727">
    <property type="component" value="Chromosome 6"/>
</dbReference>
<dbReference type="EnsemblPlants" id="Pp3c6_26010V3.2">
    <property type="protein sequence ID" value="PAC:32978067.CDS.1"/>
    <property type="gene ID" value="Pp3c6_26010"/>
</dbReference>
<dbReference type="EnsemblPlants" id="Pp3c6_26010V3.1">
    <property type="protein sequence ID" value="PAC:32978066.CDS.1"/>
    <property type="gene ID" value="Pp3c6_26010"/>
</dbReference>
<gene>
    <name evidence="1" type="ORF">PHYPA_009492</name>
</gene>
<reference evidence="1 3" key="1">
    <citation type="journal article" date="2008" name="Science">
        <title>The Physcomitrella genome reveals evolutionary insights into the conquest of land by plants.</title>
        <authorList>
            <person name="Rensing S."/>
            <person name="Lang D."/>
            <person name="Zimmer A."/>
            <person name="Terry A."/>
            <person name="Salamov A."/>
            <person name="Shapiro H."/>
            <person name="Nishiyama T."/>
            <person name="Perroud P.-F."/>
            <person name="Lindquist E."/>
            <person name="Kamisugi Y."/>
            <person name="Tanahashi T."/>
            <person name="Sakakibara K."/>
            <person name="Fujita T."/>
            <person name="Oishi K."/>
            <person name="Shin-I T."/>
            <person name="Kuroki Y."/>
            <person name="Toyoda A."/>
            <person name="Suzuki Y."/>
            <person name="Hashimoto A."/>
            <person name="Yamaguchi K."/>
            <person name="Sugano A."/>
            <person name="Kohara Y."/>
            <person name="Fujiyama A."/>
            <person name="Anterola A."/>
            <person name="Aoki S."/>
            <person name="Ashton N."/>
            <person name="Barbazuk W.B."/>
            <person name="Barker E."/>
            <person name="Bennetzen J."/>
            <person name="Bezanilla M."/>
            <person name="Blankenship R."/>
            <person name="Cho S.H."/>
            <person name="Dutcher S."/>
            <person name="Estelle M."/>
            <person name="Fawcett J.A."/>
            <person name="Gundlach H."/>
            <person name="Hanada K."/>
            <person name="Heyl A."/>
            <person name="Hicks K.A."/>
            <person name="Hugh J."/>
            <person name="Lohr M."/>
            <person name="Mayer K."/>
            <person name="Melkozernov A."/>
            <person name="Murata T."/>
            <person name="Nelson D."/>
            <person name="Pils B."/>
            <person name="Prigge M."/>
            <person name="Reiss B."/>
            <person name="Renner T."/>
            <person name="Rombauts S."/>
            <person name="Rushton P."/>
            <person name="Sanderfoot A."/>
            <person name="Schween G."/>
            <person name="Shiu S.-H."/>
            <person name="Stueber K."/>
            <person name="Theodoulou F.L."/>
            <person name="Tu H."/>
            <person name="Van de Peer Y."/>
            <person name="Verrier P.J."/>
            <person name="Waters E."/>
            <person name="Wood A."/>
            <person name="Yang L."/>
            <person name="Cove D."/>
            <person name="Cuming A."/>
            <person name="Hasebe M."/>
            <person name="Lucas S."/>
            <person name="Mishler D.B."/>
            <person name="Reski R."/>
            <person name="Grigoriev I."/>
            <person name="Quatrano R.S."/>
            <person name="Boore J.L."/>
        </authorList>
    </citation>
    <scope>NUCLEOTIDE SEQUENCE [LARGE SCALE GENOMIC DNA]</scope>
    <source>
        <strain evidence="2 3">cv. Gransden 2004</strain>
    </source>
</reference>
<name>A0A2K1KH65_PHYPA</name>
<reference evidence="2" key="3">
    <citation type="submission" date="2020-12" db="UniProtKB">
        <authorList>
            <consortium name="EnsemblPlants"/>
        </authorList>
    </citation>
    <scope>IDENTIFICATION</scope>
</reference>
<dbReference type="Gramene" id="Pp3c6_26010V3.2">
    <property type="protein sequence ID" value="PAC:32978067.CDS.1"/>
    <property type="gene ID" value="Pp3c6_26010"/>
</dbReference>
<accession>A0A2K1KH65</accession>
<dbReference type="InParanoid" id="A0A2K1KH65"/>
<evidence type="ECO:0000313" key="1">
    <source>
        <dbReference type="EMBL" id="PNR53117.1"/>
    </source>
</evidence>
<dbReference type="Gramene" id="Pp3c6_26010V3.1">
    <property type="protein sequence ID" value="PAC:32978066.CDS.1"/>
    <property type="gene ID" value="Pp3c6_26010"/>
</dbReference>
<dbReference type="AlphaFoldDB" id="A0A2K1KH65"/>
<organism evidence="1">
    <name type="scientific">Physcomitrium patens</name>
    <name type="common">Spreading-leaved earth moss</name>
    <name type="synonym">Physcomitrella patens</name>
    <dbReference type="NCBI Taxonomy" id="3218"/>
    <lineage>
        <taxon>Eukaryota</taxon>
        <taxon>Viridiplantae</taxon>
        <taxon>Streptophyta</taxon>
        <taxon>Embryophyta</taxon>
        <taxon>Bryophyta</taxon>
        <taxon>Bryophytina</taxon>
        <taxon>Bryopsida</taxon>
        <taxon>Funariidae</taxon>
        <taxon>Funariales</taxon>
        <taxon>Funariaceae</taxon>
        <taxon>Physcomitrium</taxon>
    </lineage>
</organism>
<keyword evidence="3" id="KW-1185">Reference proteome</keyword>
<evidence type="ECO:0000313" key="3">
    <source>
        <dbReference type="Proteomes" id="UP000006727"/>
    </source>
</evidence>
<evidence type="ECO:0000313" key="2">
    <source>
        <dbReference type="EnsemblPlants" id="PAC:32978066.CDS.1"/>
    </source>
</evidence>
<reference evidence="1 3" key="2">
    <citation type="journal article" date="2018" name="Plant J.">
        <title>The Physcomitrella patens chromosome-scale assembly reveals moss genome structure and evolution.</title>
        <authorList>
            <person name="Lang D."/>
            <person name="Ullrich K.K."/>
            <person name="Murat F."/>
            <person name="Fuchs J."/>
            <person name="Jenkins J."/>
            <person name="Haas F.B."/>
            <person name="Piednoel M."/>
            <person name="Gundlach H."/>
            <person name="Van Bel M."/>
            <person name="Meyberg R."/>
            <person name="Vives C."/>
            <person name="Morata J."/>
            <person name="Symeonidi A."/>
            <person name="Hiss M."/>
            <person name="Muchero W."/>
            <person name="Kamisugi Y."/>
            <person name="Saleh O."/>
            <person name="Blanc G."/>
            <person name="Decker E.L."/>
            <person name="van Gessel N."/>
            <person name="Grimwood J."/>
            <person name="Hayes R.D."/>
            <person name="Graham S.W."/>
            <person name="Gunter L.E."/>
            <person name="McDaniel S.F."/>
            <person name="Hoernstein S.N.W."/>
            <person name="Larsson A."/>
            <person name="Li F.W."/>
            <person name="Perroud P.F."/>
            <person name="Phillips J."/>
            <person name="Ranjan P."/>
            <person name="Rokshar D.S."/>
            <person name="Rothfels C.J."/>
            <person name="Schneider L."/>
            <person name="Shu S."/>
            <person name="Stevenson D.W."/>
            <person name="Thummler F."/>
            <person name="Tillich M."/>
            <person name="Villarreal Aguilar J.C."/>
            <person name="Widiez T."/>
            <person name="Wong G.K."/>
            <person name="Wymore A."/>
            <person name="Zhang Y."/>
            <person name="Zimmer A.D."/>
            <person name="Quatrano R.S."/>
            <person name="Mayer K.F.X."/>
            <person name="Goodstein D."/>
            <person name="Casacuberta J.M."/>
            <person name="Vandepoele K."/>
            <person name="Reski R."/>
            <person name="Cuming A.C."/>
            <person name="Tuskan G.A."/>
            <person name="Maumus F."/>
            <person name="Salse J."/>
            <person name="Schmutz J."/>
            <person name="Rensing S.A."/>
        </authorList>
    </citation>
    <scope>NUCLEOTIDE SEQUENCE [LARGE SCALE GENOMIC DNA]</scope>
    <source>
        <strain evidence="2 3">cv. Gransden 2004</strain>
    </source>
</reference>